<comment type="caution">
    <text evidence="1">The sequence shown here is derived from an EMBL/GenBank/DDBJ whole genome shotgun (WGS) entry which is preliminary data.</text>
</comment>
<proteinExistence type="predicted"/>
<gene>
    <name evidence="1" type="ORF">Dalu01_03233</name>
</gene>
<name>A0ABP9XHI0_9DEIO</name>
<evidence type="ECO:0000313" key="2">
    <source>
        <dbReference type="Proteomes" id="UP001404956"/>
    </source>
</evidence>
<dbReference type="RefSeq" id="WP_345457004.1">
    <property type="nucleotide sequence ID" value="NZ_BAABRV010000010.1"/>
</dbReference>
<organism evidence="1 2">
    <name type="scientific">Deinococcus aluminii</name>
    <dbReference type="NCBI Taxonomy" id="1656885"/>
    <lineage>
        <taxon>Bacteria</taxon>
        <taxon>Thermotogati</taxon>
        <taxon>Deinococcota</taxon>
        <taxon>Deinococci</taxon>
        <taxon>Deinococcales</taxon>
        <taxon>Deinococcaceae</taxon>
        <taxon>Deinococcus</taxon>
    </lineage>
</organism>
<sequence length="135" mass="14842">MNHSVITTATGHPLAYCATLELAEQARRVLQGHYGPNSCHLLPATGLERDASGAPLPRLTTEDDLRLVDAVWCTFDPEVERVMVLPVVTLRGLVWDEARLVQGQWLALAREADRGRELIERHLGEALAEGQASLP</sequence>
<reference evidence="1 2" key="1">
    <citation type="submission" date="2024-02" db="EMBL/GenBank/DDBJ databases">
        <title>Deinococcus aluminii NBRC 112889.</title>
        <authorList>
            <person name="Ichikawa N."/>
            <person name="Katano-Makiyama Y."/>
            <person name="Hidaka K."/>
        </authorList>
    </citation>
    <scope>NUCLEOTIDE SEQUENCE [LARGE SCALE GENOMIC DNA]</scope>
    <source>
        <strain evidence="1 2">NBRC 112889</strain>
    </source>
</reference>
<keyword evidence="2" id="KW-1185">Reference proteome</keyword>
<dbReference type="EMBL" id="BAABRV010000010">
    <property type="protein sequence ID" value="GAA5534819.1"/>
    <property type="molecule type" value="Genomic_DNA"/>
</dbReference>
<dbReference type="Proteomes" id="UP001404956">
    <property type="component" value="Unassembled WGS sequence"/>
</dbReference>
<accession>A0ABP9XHI0</accession>
<evidence type="ECO:0000313" key="1">
    <source>
        <dbReference type="EMBL" id="GAA5534819.1"/>
    </source>
</evidence>
<protein>
    <submittedName>
        <fullName evidence="1">Uncharacterized protein</fullName>
    </submittedName>
</protein>